<accession>A0A4S3JL76</accession>
<keyword evidence="1" id="KW-0472">Membrane</keyword>
<dbReference type="AlphaFoldDB" id="A0A4S3JL76"/>
<feature type="transmembrane region" description="Helical" evidence="1">
    <location>
        <begin position="6"/>
        <end position="25"/>
    </location>
</feature>
<keyword evidence="3" id="KW-1185">Reference proteome</keyword>
<dbReference type="EMBL" id="SOSA01000125">
    <property type="protein sequence ID" value="THC96165.1"/>
    <property type="molecule type" value="Genomic_DNA"/>
</dbReference>
<keyword evidence="1" id="KW-1133">Transmembrane helix</keyword>
<organism evidence="2 3">
    <name type="scientific">Aspergillus tanneri</name>
    <dbReference type="NCBI Taxonomy" id="1220188"/>
    <lineage>
        <taxon>Eukaryota</taxon>
        <taxon>Fungi</taxon>
        <taxon>Dikarya</taxon>
        <taxon>Ascomycota</taxon>
        <taxon>Pezizomycotina</taxon>
        <taxon>Eurotiomycetes</taxon>
        <taxon>Eurotiomycetidae</taxon>
        <taxon>Eurotiales</taxon>
        <taxon>Aspergillaceae</taxon>
        <taxon>Aspergillus</taxon>
        <taxon>Aspergillus subgen. Circumdati</taxon>
    </lineage>
</organism>
<sequence length="40" mass="4362">MILISVVLVIWISYVLVLGIYRLFLSPLATFPGPKLAGTS</sequence>
<reference evidence="2 3" key="1">
    <citation type="submission" date="2019-03" db="EMBL/GenBank/DDBJ databases">
        <title>The genome sequence of a newly discovered highly antifungal drug resistant Aspergillus species, Aspergillus tanneri NIH 1004.</title>
        <authorList>
            <person name="Mounaud S."/>
            <person name="Singh I."/>
            <person name="Joardar V."/>
            <person name="Pakala S."/>
            <person name="Pakala S."/>
            <person name="Venepally P."/>
            <person name="Hoover J."/>
            <person name="Nierman W."/>
            <person name="Chung J."/>
            <person name="Losada L."/>
        </authorList>
    </citation>
    <scope>NUCLEOTIDE SEQUENCE [LARGE SCALE GENOMIC DNA]</scope>
    <source>
        <strain evidence="2 3">NIH1004</strain>
    </source>
</reference>
<evidence type="ECO:0000256" key="1">
    <source>
        <dbReference type="SAM" id="Phobius"/>
    </source>
</evidence>
<evidence type="ECO:0000313" key="3">
    <source>
        <dbReference type="Proteomes" id="UP000308092"/>
    </source>
</evidence>
<proteinExistence type="predicted"/>
<evidence type="ECO:0000313" key="2">
    <source>
        <dbReference type="EMBL" id="THC96165.1"/>
    </source>
</evidence>
<comment type="caution">
    <text evidence="2">The sequence shown here is derived from an EMBL/GenBank/DDBJ whole genome shotgun (WGS) entry which is preliminary data.</text>
</comment>
<keyword evidence="1" id="KW-0812">Transmembrane</keyword>
<dbReference type="Proteomes" id="UP000308092">
    <property type="component" value="Unassembled WGS sequence"/>
</dbReference>
<gene>
    <name evidence="2" type="ORF">EYZ11_004328</name>
</gene>
<name>A0A4S3JL76_9EURO</name>
<protein>
    <submittedName>
        <fullName evidence="2">Uncharacterized protein</fullName>
    </submittedName>
</protein>
<dbReference type="VEuPathDB" id="FungiDB:EYZ11_004328"/>